<proteinExistence type="inferred from homology"/>
<dbReference type="NCBIfam" id="NF002647">
    <property type="entry name" value="PRK02318.1-3"/>
    <property type="match status" value="1"/>
</dbReference>
<dbReference type="Pfam" id="PF08125">
    <property type="entry name" value="Mannitol_dh_C"/>
    <property type="match status" value="1"/>
</dbReference>
<dbReference type="HAMAP" id="MF_00196">
    <property type="entry name" value="Mannitol_dehydrog"/>
    <property type="match status" value="1"/>
</dbReference>
<dbReference type="InterPro" id="IPR008927">
    <property type="entry name" value="6-PGluconate_DH-like_C_sf"/>
</dbReference>
<dbReference type="PANTHER" id="PTHR30524:SF0">
    <property type="entry name" value="ALTRONATE OXIDOREDUCTASE-RELATED"/>
    <property type="match status" value="1"/>
</dbReference>
<comment type="catalytic activity">
    <reaction evidence="6 7">
        <text>D-mannitol 1-phosphate + NAD(+) = beta-D-fructose 6-phosphate + NADH + H(+)</text>
        <dbReference type="Rhea" id="RHEA:19661"/>
        <dbReference type="ChEBI" id="CHEBI:15378"/>
        <dbReference type="ChEBI" id="CHEBI:57540"/>
        <dbReference type="ChEBI" id="CHEBI:57634"/>
        <dbReference type="ChEBI" id="CHEBI:57945"/>
        <dbReference type="ChEBI" id="CHEBI:61381"/>
        <dbReference type="EC" id="1.1.1.17"/>
    </reaction>
</comment>
<gene>
    <name evidence="7" type="primary">mtlD</name>
    <name evidence="10" type="ORF">FNV33_03715</name>
</gene>
<evidence type="ECO:0000256" key="6">
    <source>
        <dbReference type="ARBA" id="ARBA00048615"/>
    </source>
</evidence>
<dbReference type="KEGG" id="dpm:FNV33_03715"/>
<reference evidence="10 11" key="1">
    <citation type="submission" date="2019-07" db="EMBL/GenBank/DDBJ databases">
        <title>Genome assembly of a nasal isolate of Dolosigranulum pigrum from a chronic sinusitis patient.</title>
        <authorList>
            <person name="Baig S."/>
            <person name="Overballe-Petersen S."/>
            <person name="Kaspar U."/>
            <person name="Rendboe A."/>
            <person name="de Man T."/>
            <person name="Liu C."/>
            <person name="Price L.B."/>
            <person name="Stegger M."/>
            <person name="Becker K."/>
            <person name="Skytt Andersen P."/>
        </authorList>
    </citation>
    <scope>NUCLEOTIDE SEQUENCE [LARGE SCALE GENOMIC DNA]</scope>
    <source>
        <strain evidence="10 11">83VPs-KB5</strain>
    </source>
</reference>
<dbReference type="InterPro" id="IPR036291">
    <property type="entry name" value="NAD(P)-bd_dom_sf"/>
</dbReference>
<evidence type="ECO:0000256" key="1">
    <source>
        <dbReference type="ARBA" id="ARBA00006541"/>
    </source>
</evidence>
<dbReference type="InterPro" id="IPR023027">
    <property type="entry name" value="Mannitol_DH_CS"/>
</dbReference>
<dbReference type="PROSITE" id="PS00974">
    <property type="entry name" value="MANNITOL_DHGENASE"/>
    <property type="match status" value="1"/>
</dbReference>
<evidence type="ECO:0000259" key="8">
    <source>
        <dbReference type="Pfam" id="PF01232"/>
    </source>
</evidence>
<dbReference type="PRINTS" id="PR00084">
    <property type="entry name" value="MTLDHDRGNASE"/>
</dbReference>
<evidence type="ECO:0000259" key="9">
    <source>
        <dbReference type="Pfam" id="PF08125"/>
    </source>
</evidence>
<dbReference type="Gene3D" id="3.40.50.720">
    <property type="entry name" value="NAD(P)-binding Rossmann-like Domain"/>
    <property type="match status" value="1"/>
</dbReference>
<sequence length="384" mass="42835">MLAVHFGAGNIGRGFIGEVLYKNGFEISFIDVNDTIIDALNDQGSYTIELAEDGATSIDISNVKGINSKTHLQAVVDEIKQADIITTAIGANILPLIAPTIAEGLSARYGSGNITPLDIIACENMIGGSTLLKEEVLQHIDSEEIKEYINSYIGFPDAAVDRIVPIQSHEDVLKVMVEPYKEWVIDRSGIKNTNIQLDSVSYVDDLAPYIERKLFTVNTGHATTAYHGKYAGYDYIHEALKDDEVYKSVRGALEETGQLMIDKWNFDKKEHQVYIDKILERFKNSKLADKIDRVGRGPIRKAGYSDRFVQPIREATERNLSVDYLTTTLAKLLLFDVSEDSESIKLQERLANEDVKDVVIDITGLTNDKLVNSIAKKYNKLNKN</sequence>
<dbReference type="EMBL" id="CP041626">
    <property type="protein sequence ID" value="QDO91203.1"/>
    <property type="molecule type" value="Genomic_DNA"/>
</dbReference>
<evidence type="ECO:0000256" key="5">
    <source>
        <dbReference type="ARBA" id="ARBA00023027"/>
    </source>
</evidence>
<dbReference type="SUPFAM" id="SSF48179">
    <property type="entry name" value="6-phosphogluconate dehydrogenase C-terminal domain-like"/>
    <property type="match status" value="1"/>
</dbReference>
<dbReference type="InterPro" id="IPR013328">
    <property type="entry name" value="6PGD_dom2"/>
</dbReference>
<dbReference type="InterPro" id="IPR023028">
    <property type="entry name" value="Mannitol_1_phos_5_DH"/>
</dbReference>
<dbReference type="EC" id="1.1.1.17" evidence="2 7"/>
<dbReference type="RefSeq" id="WP_143333298.1">
    <property type="nucleotide sequence ID" value="NZ_CP041626.1"/>
</dbReference>
<dbReference type="GO" id="GO:0005829">
    <property type="term" value="C:cytosol"/>
    <property type="evidence" value="ECO:0007669"/>
    <property type="project" value="TreeGrafter"/>
</dbReference>
<dbReference type="NCBIfam" id="NF002646">
    <property type="entry name" value="PRK02318.1-2"/>
    <property type="match status" value="1"/>
</dbReference>
<feature type="domain" description="Mannitol dehydrogenase C-terminal" evidence="9">
    <location>
        <begin position="205"/>
        <end position="381"/>
    </location>
</feature>
<dbReference type="InterPro" id="IPR000669">
    <property type="entry name" value="Mannitol_DH"/>
</dbReference>
<dbReference type="NCBIfam" id="NF002652">
    <property type="entry name" value="PRK02318.2-5"/>
    <property type="match status" value="1"/>
</dbReference>
<dbReference type="AlphaFoldDB" id="A0A516GI53"/>
<accession>A0A516GI53</accession>
<feature type="domain" description="Mannitol dehydrogenase N-terminal" evidence="8">
    <location>
        <begin position="2"/>
        <end position="198"/>
    </location>
</feature>
<evidence type="ECO:0000256" key="7">
    <source>
        <dbReference type="HAMAP-Rule" id="MF_00196"/>
    </source>
</evidence>
<comment type="similarity">
    <text evidence="1 7">Belongs to the mannitol dehydrogenase family.</text>
</comment>
<dbReference type="GO" id="GO:0019592">
    <property type="term" value="P:mannitol catabolic process"/>
    <property type="evidence" value="ECO:0007669"/>
    <property type="project" value="TreeGrafter"/>
</dbReference>
<keyword evidence="4 7" id="KW-0560">Oxidoreductase</keyword>
<dbReference type="Proteomes" id="UP000315953">
    <property type="component" value="Chromosome"/>
</dbReference>
<feature type="binding site" evidence="7">
    <location>
        <begin position="3"/>
        <end position="14"/>
    </location>
    <ligand>
        <name>NAD(+)</name>
        <dbReference type="ChEBI" id="CHEBI:57540"/>
    </ligand>
</feature>
<evidence type="ECO:0000256" key="3">
    <source>
        <dbReference type="ARBA" id="ARBA00016219"/>
    </source>
</evidence>
<evidence type="ECO:0000313" key="10">
    <source>
        <dbReference type="EMBL" id="QDO91203.1"/>
    </source>
</evidence>
<dbReference type="SUPFAM" id="SSF51735">
    <property type="entry name" value="NAD(P)-binding Rossmann-fold domains"/>
    <property type="match status" value="1"/>
</dbReference>
<dbReference type="GO" id="GO:0008926">
    <property type="term" value="F:mannitol-1-phosphate 5-dehydrogenase activity"/>
    <property type="evidence" value="ECO:0007669"/>
    <property type="project" value="UniProtKB-UniRule"/>
</dbReference>
<evidence type="ECO:0000313" key="11">
    <source>
        <dbReference type="Proteomes" id="UP000315953"/>
    </source>
</evidence>
<keyword evidence="5 7" id="KW-0520">NAD</keyword>
<name>A0A516GI53_9LACT</name>
<evidence type="ECO:0000256" key="4">
    <source>
        <dbReference type="ARBA" id="ARBA00023002"/>
    </source>
</evidence>
<evidence type="ECO:0000256" key="2">
    <source>
        <dbReference type="ARBA" id="ARBA00012939"/>
    </source>
</evidence>
<dbReference type="InterPro" id="IPR013131">
    <property type="entry name" value="Mannitol_DH_N"/>
</dbReference>
<organism evidence="10 11">
    <name type="scientific">Dolosigranulum pigrum</name>
    <dbReference type="NCBI Taxonomy" id="29394"/>
    <lineage>
        <taxon>Bacteria</taxon>
        <taxon>Bacillati</taxon>
        <taxon>Bacillota</taxon>
        <taxon>Bacilli</taxon>
        <taxon>Lactobacillales</taxon>
        <taxon>Carnobacteriaceae</taxon>
        <taxon>Dolosigranulum</taxon>
    </lineage>
</organism>
<dbReference type="Gene3D" id="1.10.1040.10">
    <property type="entry name" value="N-(1-d-carboxylethyl)-l-norvaline Dehydrogenase, domain 2"/>
    <property type="match status" value="1"/>
</dbReference>
<protein>
    <recommendedName>
        <fullName evidence="3 7">Mannitol-1-phosphate 5-dehydrogenase</fullName>
        <ecNumber evidence="2 7">1.1.1.17</ecNumber>
    </recommendedName>
</protein>
<dbReference type="Pfam" id="PF01232">
    <property type="entry name" value="Mannitol_dh"/>
    <property type="match status" value="1"/>
</dbReference>
<dbReference type="PANTHER" id="PTHR30524">
    <property type="entry name" value="MANNITOL-1-PHOSPHATE 5-DEHYDROGENASE"/>
    <property type="match status" value="1"/>
</dbReference>
<dbReference type="InterPro" id="IPR013118">
    <property type="entry name" value="Mannitol_DH_C"/>
</dbReference>